<dbReference type="Pfam" id="PF14559">
    <property type="entry name" value="TPR_19"/>
    <property type="match status" value="1"/>
</dbReference>
<evidence type="ECO:0000256" key="3">
    <source>
        <dbReference type="SAM" id="Phobius"/>
    </source>
</evidence>
<feature type="coiled-coil region" evidence="2">
    <location>
        <begin position="150"/>
        <end position="177"/>
    </location>
</feature>
<dbReference type="InterPro" id="IPR011990">
    <property type="entry name" value="TPR-like_helical_dom_sf"/>
</dbReference>
<dbReference type="PROSITE" id="PS50005">
    <property type="entry name" value="TPR"/>
    <property type="match status" value="1"/>
</dbReference>
<evidence type="ECO:0000256" key="2">
    <source>
        <dbReference type="SAM" id="Coils"/>
    </source>
</evidence>
<dbReference type="AlphaFoldDB" id="A0A174AEZ0"/>
<dbReference type="Gene3D" id="4.10.1060.50">
    <property type="match status" value="1"/>
</dbReference>
<accession>A0A174AEZ0</accession>
<dbReference type="RefSeq" id="WP_055181598.1">
    <property type="nucleotide sequence ID" value="NZ_CABIWY010000006.1"/>
</dbReference>
<keyword evidence="3" id="KW-0812">Transmembrane</keyword>
<sequence length="665" mass="76548">MICKKCGSENHETAKFCRNCGNQLQQKDTTNVPLNQNKQNYKKKTGKKWGVLLVLTVVIAGVIAGFWITKNKNEKKIKEYKNQIAQGNKYVEDLDYEKAEESYLKAIKIDPKRKKPYLKLADIYVAQEKYDKAVKILEDASKNVTVTEKKGEDKQDISEVKQEIETKKEEISNASEYTWVVKPEIEADDIYYLRGGDSREESVNERKKQMTSQYAICETTEGTYALIDMDGNWYKNLECERIATVYGFYFMRTLDKKSYYLDNNNMLGELTDFDQVSNEGFSGLKDQGLYYYQEGLRNIISDDETYEEYYQKLKNLNAIIPVKKINGRYEKINDNDEYIGEEKWEEEDKSKYALWKDDELITKFTYDECGSENDGLIAVKRNGKWGYVNEKGKIIIPLKYDASWDKYYVDNSDLTGAQKEYCYAASEGYVTLVKNNKWEMRTTDNKLVILPGIFEKILPVYDGKCWVKKNGKWGVIQLNEAVMDKKNNKTEKTNNQDETSKSAEELEAAVRNAASMDIVNITTADFDADGKNEAFALAAEGQEDTQWGWGYPTAEIWFINSSGECSCLKKDVNLSMNAVITAGDRTIFNVEKQEAQTSSVSYLYGVKNGQAYELNISGQYMGFNFNKDTGKYIAMNSYYSNSGHQYDEIYFAYSKDTGEFYEITN</sequence>
<keyword evidence="3" id="KW-1133">Transmembrane helix</keyword>
<keyword evidence="1" id="KW-0802">TPR repeat</keyword>
<dbReference type="InterPro" id="IPR019734">
    <property type="entry name" value="TPR_rpt"/>
</dbReference>
<dbReference type="SUPFAM" id="SSF48452">
    <property type="entry name" value="TPR-like"/>
    <property type="match status" value="1"/>
</dbReference>
<dbReference type="EMBL" id="CYYY01000006">
    <property type="protein sequence ID" value="CUN86763.1"/>
    <property type="molecule type" value="Genomic_DNA"/>
</dbReference>
<evidence type="ECO:0000256" key="1">
    <source>
        <dbReference type="PROSITE-ProRule" id="PRU00339"/>
    </source>
</evidence>
<evidence type="ECO:0000313" key="4">
    <source>
        <dbReference type="EMBL" id="CUN86763.1"/>
    </source>
</evidence>
<protein>
    <submittedName>
        <fullName evidence="4">Predicted membrane protein</fullName>
    </submittedName>
</protein>
<name>A0A174AEZ0_9FIRM</name>
<keyword evidence="3" id="KW-0472">Membrane</keyword>
<dbReference type="InterPro" id="IPR038587">
    <property type="entry name" value="Ribosomal_eL40_sf"/>
</dbReference>
<feature type="transmembrane region" description="Helical" evidence="3">
    <location>
        <begin position="49"/>
        <end position="68"/>
    </location>
</feature>
<dbReference type="Pfam" id="PF14903">
    <property type="entry name" value="WG_beta_rep"/>
    <property type="match status" value="2"/>
</dbReference>
<proteinExistence type="predicted"/>
<dbReference type="InterPro" id="IPR032774">
    <property type="entry name" value="WG_beta_rep"/>
</dbReference>
<evidence type="ECO:0000313" key="5">
    <source>
        <dbReference type="Proteomes" id="UP000095439"/>
    </source>
</evidence>
<keyword evidence="2" id="KW-0175">Coiled coil</keyword>
<organism evidence="4 5">
    <name type="scientific">Dorea longicatena</name>
    <dbReference type="NCBI Taxonomy" id="88431"/>
    <lineage>
        <taxon>Bacteria</taxon>
        <taxon>Bacillati</taxon>
        <taxon>Bacillota</taxon>
        <taxon>Clostridia</taxon>
        <taxon>Lachnospirales</taxon>
        <taxon>Lachnospiraceae</taxon>
        <taxon>Dorea</taxon>
    </lineage>
</organism>
<dbReference type="Proteomes" id="UP000095439">
    <property type="component" value="Unassembled WGS sequence"/>
</dbReference>
<gene>
    <name evidence="4" type="ORF">ERS852423_01655</name>
</gene>
<dbReference type="Gene3D" id="1.25.40.10">
    <property type="entry name" value="Tetratricopeptide repeat domain"/>
    <property type="match status" value="1"/>
</dbReference>
<reference evidence="4 5" key="1">
    <citation type="submission" date="2015-09" db="EMBL/GenBank/DDBJ databases">
        <authorList>
            <consortium name="Pathogen Informatics"/>
        </authorList>
    </citation>
    <scope>NUCLEOTIDE SEQUENCE [LARGE SCALE GENOMIC DNA]</scope>
    <source>
        <strain evidence="4 5">2789STDY5608866</strain>
    </source>
</reference>
<feature type="repeat" description="TPR" evidence="1">
    <location>
        <begin position="80"/>
        <end position="113"/>
    </location>
</feature>